<dbReference type="Proteomes" id="UP000294513">
    <property type="component" value="Unassembled WGS sequence"/>
</dbReference>
<dbReference type="Gene3D" id="1.10.287.1060">
    <property type="entry name" value="ESAT-6-like"/>
    <property type="match status" value="1"/>
</dbReference>
<comment type="caution">
    <text evidence="2">The sequence shown here is derived from an EMBL/GenBank/DDBJ whole genome shotgun (WGS) entry which is preliminary data.</text>
</comment>
<proteinExistence type="predicted"/>
<dbReference type="EMBL" id="SMKU01000182">
    <property type="protein sequence ID" value="TDD79169.1"/>
    <property type="molecule type" value="Genomic_DNA"/>
</dbReference>
<sequence length="165" mass="17542">MVFLWRGGDVGRVHDHDCRSLRNEGGEGMTDPSGLEKLLNPGGGPTRSPGPPNYLAPVLDNPGKLEYQQLEMLEDAARACDVVANFVRSGISRTGRPTDAAAKGLKGFGSAGQLSALVDSWASGGKTLADHIDGLGPRLNKTASAYRQAEDKIRSSINKVWNVVD</sequence>
<protein>
    <submittedName>
        <fullName evidence="2">Uncharacterized protein</fullName>
    </submittedName>
</protein>
<evidence type="ECO:0000313" key="3">
    <source>
        <dbReference type="Proteomes" id="UP000294513"/>
    </source>
</evidence>
<evidence type="ECO:0000256" key="1">
    <source>
        <dbReference type="SAM" id="MobiDB-lite"/>
    </source>
</evidence>
<evidence type="ECO:0000313" key="2">
    <source>
        <dbReference type="EMBL" id="TDD79169.1"/>
    </source>
</evidence>
<keyword evidence="3" id="KW-1185">Reference proteome</keyword>
<reference evidence="2 3" key="1">
    <citation type="submission" date="2019-03" db="EMBL/GenBank/DDBJ databases">
        <title>Draft genome sequences of novel Actinobacteria.</title>
        <authorList>
            <person name="Sahin N."/>
            <person name="Ay H."/>
            <person name="Saygin H."/>
        </authorList>
    </citation>
    <scope>NUCLEOTIDE SEQUENCE [LARGE SCALE GENOMIC DNA]</scope>
    <source>
        <strain evidence="2 3">H3C3</strain>
    </source>
</reference>
<dbReference type="RefSeq" id="WP_131898591.1">
    <property type="nucleotide sequence ID" value="NZ_SMKU01000182.1"/>
</dbReference>
<dbReference type="AlphaFoldDB" id="A0A4R5B378"/>
<accession>A0A4R5B378</accession>
<name>A0A4R5B378_9ACTN</name>
<organism evidence="2 3">
    <name type="scientific">Actinomadura rubrisoli</name>
    <dbReference type="NCBI Taxonomy" id="2530368"/>
    <lineage>
        <taxon>Bacteria</taxon>
        <taxon>Bacillati</taxon>
        <taxon>Actinomycetota</taxon>
        <taxon>Actinomycetes</taxon>
        <taxon>Streptosporangiales</taxon>
        <taxon>Thermomonosporaceae</taxon>
        <taxon>Actinomadura</taxon>
    </lineage>
</organism>
<dbReference type="OrthoDB" id="9861271at2"/>
<gene>
    <name evidence="2" type="ORF">E1298_28395</name>
</gene>
<feature type="region of interest" description="Disordered" evidence="1">
    <location>
        <begin position="21"/>
        <end position="52"/>
    </location>
</feature>